<evidence type="ECO:0000313" key="2">
    <source>
        <dbReference type="Proteomes" id="UP001595616"/>
    </source>
</evidence>
<sequence length="263" mass="30617">MNKLKLLILVFASFLIFSFVANDYRFVSNGSFKPGESYDYKVKYGFLTIGAADVDVDEKIYSLNGRPCYKVNVQGRTAGLTDMFKVRNTYRSYVDTLAFIPHKFIYSAREKSYKRDQIINFDQTHNEAVKYEKDESKKFDVPNNIQDVISGYYFLRTVDFSKFGIGHTISTPLFFDEELYQMKVRYNGKGTVDTKFGKIKVLKLNPILPKNDLFSGENAIRVWVSDDENRVPIKIEVDFSFGTIDMELKNYKGVKYPFRWYKG</sequence>
<reference evidence="2" key="1">
    <citation type="journal article" date="2019" name="Int. J. Syst. Evol. Microbiol.">
        <title>The Global Catalogue of Microorganisms (GCM) 10K type strain sequencing project: providing services to taxonomists for standard genome sequencing and annotation.</title>
        <authorList>
            <consortium name="The Broad Institute Genomics Platform"/>
            <consortium name="The Broad Institute Genome Sequencing Center for Infectious Disease"/>
            <person name="Wu L."/>
            <person name="Ma J."/>
        </authorList>
    </citation>
    <scope>NUCLEOTIDE SEQUENCE [LARGE SCALE GENOMIC DNA]</scope>
    <source>
        <strain evidence="2">CECT 7956</strain>
    </source>
</reference>
<gene>
    <name evidence="1" type="ORF">ACFOOI_02950</name>
</gene>
<dbReference type="InterPro" id="IPR021457">
    <property type="entry name" value="DUF3108"/>
</dbReference>
<dbReference type="Proteomes" id="UP001595616">
    <property type="component" value="Unassembled WGS sequence"/>
</dbReference>
<dbReference type="EMBL" id="JBHRYQ010000001">
    <property type="protein sequence ID" value="MFC3809599.1"/>
    <property type="molecule type" value="Genomic_DNA"/>
</dbReference>
<accession>A0ABV7YSL9</accession>
<comment type="caution">
    <text evidence="1">The sequence shown here is derived from an EMBL/GenBank/DDBJ whole genome shotgun (WGS) entry which is preliminary data.</text>
</comment>
<evidence type="ECO:0000313" key="1">
    <source>
        <dbReference type="EMBL" id="MFC3809599.1"/>
    </source>
</evidence>
<keyword evidence="2" id="KW-1185">Reference proteome</keyword>
<organism evidence="1 2">
    <name type="scientific">Lacihabitans lacunae</name>
    <dbReference type="NCBI Taxonomy" id="1028214"/>
    <lineage>
        <taxon>Bacteria</taxon>
        <taxon>Pseudomonadati</taxon>
        <taxon>Bacteroidota</taxon>
        <taxon>Cytophagia</taxon>
        <taxon>Cytophagales</taxon>
        <taxon>Leadbetterellaceae</taxon>
        <taxon>Lacihabitans</taxon>
    </lineage>
</organism>
<proteinExistence type="predicted"/>
<dbReference type="RefSeq" id="WP_379834867.1">
    <property type="nucleotide sequence ID" value="NZ_JBHRYQ010000001.1"/>
</dbReference>
<dbReference type="Pfam" id="PF11306">
    <property type="entry name" value="DUF3108"/>
    <property type="match status" value="1"/>
</dbReference>
<name>A0ABV7YSL9_9BACT</name>
<protein>
    <submittedName>
        <fullName evidence="1">DUF3108 domain-containing protein</fullName>
    </submittedName>
</protein>